<evidence type="ECO:0000313" key="1">
    <source>
        <dbReference type="EMBL" id="MBR8829384.1"/>
    </source>
</evidence>
<dbReference type="Gene3D" id="3.30.70.2940">
    <property type="match status" value="1"/>
</dbReference>
<comment type="caution">
    <text evidence="1">The sequence shown here is derived from an EMBL/GenBank/DDBJ whole genome shotgun (WGS) entry which is preliminary data.</text>
</comment>
<organism evidence="1 2">
    <name type="scientific">Gomphosphaeria aponina SAG 52.96 = DSM 107014</name>
    <dbReference type="NCBI Taxonomy" id="1521640"/>
    <lineage>
        <taxon>Bacteria</taxon>
        <taxon>Bacillati</taxon>
        <taxon>Cyanobacteriota</taxon>
        <taxon>Cyanophyceae</taxon>
        <taxon>Oscillatoriophycideae</taxon>
        <taxon>Chroococcales</taxon>
        <taxon>Gomphosphaeriaceae</taxon>
        <taxon>Gomphosphaeria</taxon>
    </lineage>
</organism>
<dbReference type="Pfam" id="PF09700">
    <property type="entry name" value="Cas_Cmr3"/>
    <property type="match status" value="1"/>
</dbReference>
<protein>
    <submittedName>
        <fullName evidence="1">CRISPR-associated protein Cmr3</fullName>
    </submittedName>
</protein>
<proteinExistence type="predicted"/>
<accession>A0A941GT60</accession>
<name>A0A941GT60_9CHRO</name>
<dbReference type="InterPro" id="IPR019117">
    <property type="entry name" value="CRISPR-assoc_protein_Cmr3"/>
</dbReference>
<evidence type="ECO:0000313" key="2">
    <source>
        <dbReference type="Proteomes" id="UP000767446"/>
    </source>
</evidence>
<gene>
    <name evidence="1" type="ORF">DSM107014_16045</name>
</gene>
<dbReference type="Proteomes" id="UP000767446">
    <property type="component" value="Unassembled WGS sequence"/>
</dbReference>
<dbReference type="AlphaFoldDB" id="A0A941GT60"/>
<dbReference type="EMBL" id="JADQBC010000130">
    <property type="protein sequence ID" value="MBR8829384.1"/>
    <property type="molecule type" value="Genomic_DNA"/>
</dbReference>
<reference evidence="1" key="1">
    <citation type="submission" date="2021-02" db="EMBL/GenBank/DDBJ databases">
        <title>Metagenome analyses of Stigonema ocellatum DSM 106950, Chlorogloea purpurea SAG 13.99 and Gomphosphaeria aponina DSM 107014.</title>
        <authorList>
            <person name="Marter P."/>
            <person name="Huang S."/>
        </authorList>
    </citation>
    <scope>NUCLEOTIDE SEQUENCE</scope>
    <source>
        <strain evidence="1">JP213</strain>
    </source>
</reference>
<sequence>MYWYTITPLDVLMFRDAKPFTPGERAWAGSVFPPHGHTIAGGLRGLLGQKTELNLKGPFFCYYENETPKIYLPRPLNFVGEKILIPLPWNKELALNQAMWDENKPAPLGTIKTNKEDEDDEEETPKLRRYLPYSVVKEYLTKSSIGKEDWKVKNPGEDKPWKIETRSHNSIEEGTKKVKDADGYFVENCIRMLPGWSLALGVDQEITTPVTFRLGGEGHRVILNRVSSLDEQWNDLVELSSENFKAKEKAIAYLVTPGIFERLDGGKQAKCKPWPWEWKIKEGNLVSVVSDRAVPLSCRIRDAQKSTSIPAPQVFAAPPGSVYYLEKPQELFQNSAGASEKSQRWQQLGYGELLWIKYHD</sequence>
<dbReference type="Gene3D" id="2.60.40.4350">
    <property type="match status" value="1"/>
</dbReference>